<evidence type="ECO:0000313" key="1">
    <source>
        <dbReference type="EMBL" id="MBT0607109.1"/>
    </source>
</evidence>
<evidence type="ECO:0000313" key="2">
    <source>
        <dbReference type="Proteomes" id="UP001297092"/>
    </source>
</evidence>
<dbReference type="Proteomes" id="UP001297092">
    <property type="component" value="Unassembled WGS sequence"/>
</dbReference>
<organism evidence="1 2">
    <name type="scientific">Aequorivita echinoideorum</name>
    <dbReference type="NCBI Taxonomy" id="1549647"/>
    <lineage>
        <taxon>Bacteria</taxon>
        <taxon>Pseudomonadati</taxon>
        <taxon>Bacteroidota</taxon>
        <taxon>Flavobacteriia</taxon>
        <taxon>Flavobacteriales</taxon>
        <taxon>Flavobacteriaceae</taxon>
        <taxon>Aequorivita</taxon>
    </lineage>
</organism>
<sequence length="70" mass="8262">MSLFNYSLFSQEDDKFSCGTLKMEDVHLRDPFYGNSKALLDVLRENGYYMPEDYLENLDTYGNYIGRDEN</sequence>
<dbReference type="EMBL" id="JAHCTB010000001">
    <property type="protein sequence ID" value="MBT0607109.1"/>
    <property type="molecule type" value="Genomic_DNA"/>
</dbReference>
<gene>
    <name evidence="1" type="ORF">KIV10_02835</name>
</gene>
<accession>A0ABS5S3V8</accession>
<dbReference type="RefSeq" id="WP_214111969.1">
    <property type="nucleotide sequence ID" value="NZ_JAHCTB010000001.1"/>
</dbReference>
<reference evidence="1 2" key="1">
    <citation type="submission" date="2021-05" db="EMBL/GenBank/DDBJ databases">
        <title>Aequorivita echinoideorum JCM 30378 genome.</title>
        <authorList>
            <person name="Zhang H."/>
            <person name="Li C."/>
        </authorList>
    </citation>
    <scope>NUCLEOTIDE SEQUENCE [LARGE SCALE GENOMIC DNA]</scope>
    <source>
        <strain evidence="1 2">JCM30378</strain>
    </source>
</reference>
<comment type="caution">
    <text evidence="1">The sequence shown here is derived from an EMBL/GenBank/DDBJ whole genome shotgun (WGS) entry which is preliminary data.</text>
</comment>
<protein>
    <submittedName>
        <fullName evidence="1">Uncharacterized protein</fullName>
    </submittedName>
</protein>
<proteinExistence type="predicted"/>
<keyword evidence="2" id="KW-1185">Reference proteome</keyword>
<name>A0ABS5S3V8_9FLAO</name>